<name>A0A430QLF0_SCHBO</name>
<dbReference type="PANTHER" id="PTHR22906">
    <property type="entry name" value="PROPERDIN"/>
    <property type="match status" value="1"/>
</dbReference>
<evidence type="ECO:0000256" key="2">
    <source>
        <dbReference type="ARBA" id="ARBA00023157"/>
    </source>
</evidence>
<feature type="non-terminal residue" evidence="3">
    <location>
        <position position="770"/>
    </location>
</feature>
<dbReference type="FunFam" id="2.20.100.10:FF:000001">
    <property type="entry name" value="semaphorin-5A isoform X1"/>
    <property type="match status" value="1"/>
</dbReference>
<evidence type="ECO:0000313" key="4">
    <source>
        <dbReference type="Proteomes" id="UP000290809"/>
    </source>
</evidence>
<dbReference type="InterPro" id="IPR036383">
    <property type="entry name" value="TSP1_rpt_sf"/>
</dbReference>
<sequence length="770" mass="89443">MQTSRLLFELEFVCKHLGMCVIKPQHSDSVVTRMISDRKQSDSCVKVLQRGECEPWWTNWSSWSKCTTTCGFHEKHRSRFCTGAFNYNSYKFKVKDSILKSCASVERIHEGVEKVSCPVSRLCSAINGGWSQWSEFTECSVTCGIGKRVRRRHCDHPRPQKGAFNYNSYKFKVKDSILKSCASVERIHEGVEKVSCPVSRLCSAINGGWSQWSEFTECSVTCGIGKRVRRRHCDHPRPQEGGLYCIGTDHQEVFCEGYLPCPRKGQWCSWSPIIQHCTRNCGPRGMGLRLRQCACPKPSQDGEDCEIPPETAEMAVNLLVNNITDAPTGSALEAILKGEGLWEPCNRHHCSYLKTLNTEEDLLLLEDLNLQRAEDAWISSGGLPQRIHGPLKLFCPSSRNSRKKIFDKSERFPKSKFYWTRSIPTSSKEPYYIPGIPIVNSNLFIVENDHLTIHSLDPSTMGIYRFGYEYEPGYFETVCFFPVYIHQWQQVLSHGETFDLVCNSLGLWPIISKSTTTKWFIYWNVTLLEKEEQNDTKKHKLWWYTELKNSHIDKHEGNNSFDNQTDNPSMFGTQFTLWDTEHKRLYDTVKKMTGYYECHIFNQLNSTYNRTFITQSIHLIIKPPPNIWTLVLSHGETFDLVCNSLGLWPIISKSTTTKWFIYWNVTLLEKEEQNDTKKHKLWWYTELKNSHIDKHEGNNSFDNQTDNPSMFGTQFTLWDTEHKRLYDTVKKMTGYYECHIFNQLNSTYNRTFITQSIHLIIKPPPNIWTL</sequence>
<evidence type="ECO:0000313" key="3">
    <source>
        <dbReference type="EMBL" id="RTG88525.1"/>
    </source>
</evidence>
<dbReference type="Pfam" id="PF00090">
    <property type="entry name" value="TSP_1"/>
    <property type="match status" value="3"/>
</dbReference>
<keyword evidence="4" id="KW-1185">Reference proteome</keyword>
<organism evidence="3 4">
    <name type="scientific">Schistosoma bovis</name>
    <name type="common">Blood fluke</name>
    <dbReference type="NCBI Taxonomy" id="6184"/>
    <lineage>
        <taxon>Eukaryota</taxon>
        <taxon>Metazoa</taxon>
        <taxon>Spiralia</taxon>
        <taxon>Lophotrochozoa</taxon>
        <taxon>Platyhelminthes</taxon>
        <taxon>Trematoda</taxon>
        <taxon>Digenea</taxon>
        <taxon>Strigeidida</taxon>
        <taxon>Schistosomatoidea</taxon>
        <taxon>Schistosomatidae</taxon>
        <taxon>Schistosoma</taxon>
    </lineage>
</organism>
<dbReference type="InterPro" id="IPR052065">
    <property type="entry name" value="Compl_asym_regulator"/>
</dbReference>
<dbReference type="SMART" id="SM00209">
    <property type="entry name" value="TSP1"/>
    <property type="match status" value="4"/>
</dbReference>
<dbReference type="SUPFAM" id="SSF82895">
    <property type="entry name" value="TSP-1 type 1 repeat"/>
    <property type="match status" value="3"/>
</dbReference>
<keyword evidence="1" id="KW-0677">Repeat</keyword>
<protein>
    <submittedName>
        <fullName evidence="3">Uncharacterized protein</fullName>
    </submittedName>
</protein>
<gene>
    <name evidence="3" type="ORF">DC041_0012324</name>
</gene>
<dbReference type="FunFam" id="2.20.100.10:FF:000007">
    <property type="entry name" value="Thrombospondin 1"/>
    <property type="match status" value="1"/>
</dbReference>
<accession>A0A430QLF0</accession>
<comment type="caution">
    <text evidence="3">The sequence shown here is derived from an EMBL/GenBank/DDBJ whole genome shotgun (WGS) entry which is preliminary data.</text>
</comment>
<dbReference type="PROSITE" id="PS50092">
    <property type="entry name" value="TSP1"/>
    <property type="match status" value="3"/>
</dbReference>
<dbReference type="EMBL" id="QMKO01001571">
    <property type="protein sequence ID" value="RTG88525.1"/>
    <property type="molecule type" value="Genomic_DNA"/>
</dbReference>
<dbReference type="STRING" id="6184.A0A430QLF0"/>
<dbReference type="Gene3D" id="2.20.100.10">
    <property type="entry name" value="Thrombospondin type-1 (TSP1) repeat"/>
    <property type="match status" value="4"/>
</dbReference>
<dbReference type="AlphaFoldDB" id="A0A430QLF0"/>
<keyword evidence="2" id="KW-1015">Disulfide bond</keyword>
<dbReference type="PANTHER" id="PTHR22906:SF21">
    <property type="entry name" value="SEMA DOMAIN-CONTAINING PROTEIN"/>
    <property type="match status" value="1"/>
</dbReference>
<proteinExistence type="predicted"/>
<dbReference type="Proteomes" id="UP000290809">
    <property type="component" value="Unassembled WGS sequence"/>
</dbReference>
<dbReference type="InterPro" id="IPR000884">
    <property type="entry name" value="TSP1_rpt"/>
</dbReference>
<evidence type="ECO:0000256" key="1">
    <source>
        <dbReference type="ARBA" id="ARBA00022737"/>
    </source>
</evidence>
<reference evidence="3 4" key="1">
    <citation type="journal article" date="2019" name="PLoS Pathog.">
        <title>Genome sequence of the bovine parasite Schistosoma bovis Tanzania.</title>
        <authorList>
            <person name="Oey H."/>
            <person name="Zakrzewski M."/>
            <person name="Gobert G."/>
            <person name="Gravermann K."/>
            <person name="Stoye J."/>
            <person name="Jones M."/>
            <person name="Mcmanus D."/>
            <person name="Krause L."/>
        </authorList>
    </citation>
    <scope>NUCLEOTIDE SEQUENCE [LARGE SCALE GENOMIC DNA]</scope>
    <source>
        <strain evidence="3 4">TAN1997</strain>
    </source>
</reference>